<accession>A0AAE1LEA0</accession>
<feature type="compositionally biased region" description="Acidic residues" evidence="1">
    <location>
        <begin position="83"/>
        <end position="92"/>
    </location>
</feature>
<feature type="region of interest" description="Disordered" evidence="1">
    <location>
        <begin position="479"/>
        <end position="498"/>
    </location>
</feature>
<gene>
    <name evidence="2" type="ORF">KUF71_006133</name>
</gene>
<keyword evidence="3" id="KW-1185">Reference proteome</keyword>
<proteinExistence type="predicted"/>
<dbReference type="EMBL" id="JAHWGI010000505">
    <property type="protein sequence ID" value="KAK3916265.1"/>
    <property type="molecule type" value="Genomic_DNA"/>
</dbReference>
<evidence type="ECO:0000313" key="3">
    <source>
        <dbReference type="Proteomes" id="UP001219518"/>
    </source>
</evidence>
<evidence type="ECO:0000313" key="2">
    <source>
        <dbReference type="EMBL" id="KAK3916265.1"/>
    </source>
</evidence>
<sequence length="498" mass="56924">MDCSQLPRSVRRCFDRRAEAEAAKRQRLQDLHEALTDVNNLSDSSSTCSDDVEHFDNARNVENDEGAVNFQENADCDGNLENSDVDADDSANEDGNLNVRDGNSSNSDAEVSEGGSDIHDNGLLDDGTIPFRDEQERENYVIRSLREWAREPGVLSLSKLDDLLHRLSAAYPLMPLTHRTLLEVKHNLEIDDLPGGGRLWCNGIKKNLERLDLTEYLQEQKKIIIDVNMDGLPLYRSSSKNKFWPILGRLVGTSNEPFIIALYCGVKDPQDVNAFLAKFVAELKDLKANGFECNDEIHEFVTEAIMLVKSALSRVCGWVDNRTVYLDLDQPLRTDDSFRNREQPRHHLGVSSLEDEELDTGMVSQFRLDTLHLVYSGVFKRLLNYWLNVLGRSKLHIDIVNMISEVLIFLSPSCPFDFNRRPRSLDCFKTYKCTEFRRILHYDGILVFKDLVHDNIYKHFLLLHCAMYILSSKKLLESKPGVPEEFPGEDEDKRGHSR</sequence>
<evidence type="ECO:0000256" key="1">
    <source>
        <dbReference type="SAM" id="MobiDB-lite"/>
    </source>
</evidence>
<comment type="caution">
    <text evidence="2">The sequence shown here is derived from an EMBL/GenBank/DDBJ whole genome shotgun (WGS) entry which is preliminary data.</text>
</comment>
<name>A0AAE1LEA0_9NEOP</name>
<feature type="region of interest" description="Disordered" evidence="1">
    <location>
        <begin position="71"/>
        <end position="130"/>
    </location>
</feature>
<organism evidence="2 3">
    <name type="scientific">Frankliniella fusca</name>
    <dbReference type="NCBI Taxonomy" id="407009"/>
    <lineage>
        <taxon>Eukaryota</taxon>
        <taxon>Metazoa</taxon>
        <taxon>Ecdysozoa</taxon>
        <taxon>Arthropoda</taxon>
        <taxon>Hexapoda</taxon>
        <taxon>Insecta</taxon>
        <taxon>Pterygota</taxon>
        <taxon>Neoptera</taxon>
        <taxon>Paraneoptera</taxon>
        <taxon>Thysanoptera</taxon>
        <taxon>Terebrantia</taxon>
        <taxon>Thripoidea</taxon>
        <taxon>Thripidae</taxon>
        <taxon>Frankliniella</taxon>
    </lineage>
</organism>
<dbReference type="PANTHER" id="PTHR33053">
    <property type="entry name" value="PROTEIN, PUTATIVE-RELATED"/>
    <property type="match status" value="1"/>
</dbReference>
<protein>
    <submittedName>
        <fullName evidence="2">Halomucin</fullName>
    </submittedName>
</protein>
<reference evidence="2" key="2">
    <citation type="journal article" date="2023" name="BMC Genomics">
        <title>Pest status, molecular evolution, and epigenetic factors derived from the genome assembly of Frankliniella fusca, a thysanopteran phytovirus vector.</title>
        <authorList>
            <person name="Catto M.A."/>
            <person name="Labadie P.E."/>
            <person name="Jacobson A.L."/>
            <person name="Kennedy G.G."/>
            <person name="Srinivasan R."/>
            <person name="Hunt B.G."/>
        </authorList>
    </citation>
    <scope>NUCLEOTIDE SEQUENCE</scope>
    <source>
        <strain evidence="2">PL_HMW_Pooled</strain>
    </source>
</reference>
<dbReference type="PANTHER" id="PTHR33053:SF25">
    <property type="entry name" value="TRANSPOSASE DOMAIN-CONTAINING PROTEIN"/>
    <property type="match status" value="1"/>
</dbReference>
<dbReference type="Proteomes" id="UP001219518">
    <property type="component" value="Unassembled WGS sequence"/>
</dbReference>
<dbReference type="AlphaFoldDB" id="A0AAE1LEA0"/>
<reference evidence="2" key="1">
    <citation type="submission" date="2021-07" db="EMBL/GenBank/DDBJ databases">
        <authorList>
            <person name="Catto M.A."/>
            <person name="Jacobson A."/>
            <person name="Kennedy G."/>
            <person name="Labadie P."/>
            <person name="Hunt B.G."/>
            <person name="Srinivasan R."/>
        </authorList>
    </citation>
    <scope>NUCLEOTIDE SEQUENCE</scope>
    <source>
        <strain evidence="2">PL_HMW_Pooled</strain>
        <tissue evidence="2">Head</tissue>
    </source>
</reference>